<keyword evidence="6 8" id="KW-0472">Membrane</keyword>
<evidence type="ECO:0000256" key="8">
    <source>
        <dbReference type="SAM" id="Phobius"/>
    </source>
</evidence>
<dbReference type="FunCoup" id="D3AYL5">
    <property type="interactions" value="4"/>
</dbReference>
<evidence type="ECO:0000256" key="4">
    <source>
        <dbReference type="ARBA" id="ARBA00022692"/>
    </source>
</evidence>
<feature type="region of interest" description="Disordered" evidence="7">
    <location>
        <begin position="396"/>
        <end position="416"/>
    </location>
</feature>
<feature type="transmembrane region" description="Helical" evidence="8">
    <location>
        <begin position="836"/>
        <end position="857"/>
    </location>
</feature>
<protein>
    <recommendedName>
        <fullName evidence="11">Solute carrier family 40 protein</fullName>
    </recommendedName>
</protein>
<dbReference type="EMBL" id="ADBJ01000004">
    <property type="protein sequence ID" value="EFA86042.1"/>
    <property type="molecule type" value="Genomic_DNA"/>
</dbReference>
<dbReference type="SUPFAM" id="SSF103473">
    <property type="entry name" value="MFS general substrate transporter"/>
    <property type="match status" value="1"/>
</dbReference>
<dbReference type="AlphaFoldDB" id="D3AYL5"/>
<feature type="transmembrane region" description="Helical" evidence="8">
    <location>
        <begin position="595"/>
        <end position="614"/>
    </location>
</feature>
<sequence length="899" mass="100901">MKTNNNNILIYLVGIGFVFIAILISSNYITPPDFVKKQILLSVDYTKAGCNNKNGESNCSVTNVVSSPPDHFIYFGFGEYLASQAKLSLEEHRHQQQQHKHDYHYLRVDSNPYTLTADNSIDHVKFLMLTNQSFELPAVGRELVCRYNVRLQTFNTDKHPFGSSVHNPEQDLRLAAAAVNSLDFATNIVADFLITNNQIYVVYERLPFAGPEYAAFTFAIPIRTRQPNEFVELAIAWDAEHQIVRWLIDNREVYRVSTVGYLISREYLIVDRGGREELVFPKSVQCGAGTFTLLDGSAPCLERETTVGGGSGYNLYQELGMDRSSFLLNSVEFGSDEISNSGTILVLDHDSKQIELEEYEGDSAILINNNNNNNSNVDDNNYNDDKGLLDSNIQQLQSSGSGGDTNTTTYEDINIGDDKDGDQDVLPLDIERRVSLYMLASHLITRMGDKMWDFMIPLTLIVISPTSLIPSSLYGLSITFIGIILSPSVGRMVDIKKKLPMIRTAISCQVCALGTSAVLLYLLMRYSESSDNIKSNIFSHVGTALCFFALLISASIHSVASSIMNISVERKWVPKLIKRDSSLTKMNTRMRQIDLVTEVSAPFIAGLLTTIPHINELRAFMIVALFNFASFFPQFYFLQLVHNSASLQLERQEQQVEEEECVQLTEHQQAEQLQQQQQKKSYTLYNPFKDLIRGWKLFIRQSVFLVVISFVLLWFTILSPHDPLLTAYLSSSGYTNLQLAIFRGVGALFGLLSTFSFEPMVKRFGLANTTTIYIAEEGLMVLLAGLVFTVLPLTTATRYIFLILIVVSRVGLYGFELGEIHFVQRAVQDSIRGNISGVETSLTSLAMLAVYIGGLAVHSTANFSILIWLSIGFINIGVITLLFWRFTKPIDIKLHKLQN</sequence>
<evidence type="ECO:0000256" key="2">
    <source>
        <dbReference type="ARBA" id="ARBA00006279"/>
    </source>
</evidence>
<keyword evidence="4 8" id="KW-0812">Transmembrane</keyword>
<dbReference type="InParanoid" id="D3AYL5"/>
<dbReference type="InterPro" id="IPR045727">
    <property type="entry name" value="DUF6081"/>
</dbReference>
<feature type="transmembrane region" description="Helical" evidence="8">
    <location>
        <begin position="505"/>
        <end position="524"/>
    </location>
</feature>
<dbReference type="PANTHER" id="PTHR11660">
    <property type="entry name" value="SOLUTE CARRIER FAMILY 40 MEMBER"/>
    <property type="match status" value="1"/>
</dbReference>
<dbReference type="Pfam" id="PF19559">
    <property type="entry name" value="DUF6081"/>
    <property type="match status" value="1"/>
</dbReference>
<dbReference type="InterPro" id="IPR009716">
    <property type="entry name" value="Ferroportin-1"/>
</dbReference>
<feature type="transmembrane region" description="Helical" evidence="8">
    <location>
        <begin position="620"/>
        <end position="641"/>
    </location>
</feature>
<comment type="subcellular location">
    <subcellularLocation>
        <location evidence="1">Membrane</location>
        <topology evidence="1">Multi-pass membrane protein</topology>
    </subcellularLocation>
</comment>
<evidence type="ECO:0008006" key="11">
    <source>
        <dbReference type="Google" id="ProtNLM"/>
    </source>
</evidence>
<comment type="similarity">
    <text evidence="2">Belongs to the ferroportin (FP) (TC 2.A.100) family. SLC40A subfamily.</text>
</comment>
<dbReference type="GeneID" id="31356805"/>
<dbReference type="Pfam" id="PF06963">
    <property type="entry name" value="FPN1"/>
    <property type="match status" value="1"/>
</dbReference>
<dbReference type="PANTHER" id="PTHR11660:SF57">
    <property type="entry name" value="SOLUTE CARRIER FAMILY 40 MEMBER"/>
    <property type="match status" value="1"/>
</dbReference>
<evidence type="ECO:0000256" key="5">
    <source>
        <dbReference type="ARBA" id="ARBA00022989"/>
    </source>
</evidence>
<feature type="transmembrane region" description="Helical" evidence="8">
    <location>
        <begin position="797"/>
        <end position="815"/>
    </location>
</feature>
<name>D3AYL5_HETP5</name>
<proteinExistence type="inferred from homology"/>
<dbReference type="RefSeq" id="XP_020438148.1">
    <property type="nucleotide sequence ID" value="XM_020572290.1"/>
</dbReference>
<organism evidence="9 10">
    <name type="scientific">Heterostelium pallidum (strain ATCC 26659 / Pp 5 / PN500)</name>
    <name type="common">Cellular slime mold</name>
    <name type="synonym">Polysphondylium pallidum</name>
    <dbReference type="NCBI Taxonomy" id="670386"/>
    <lineage>
        <taxon>Eukaryota</taxon>
        <taxon>Amoebozoa</taxon>
        <taxon>Evosea</taxon>
        <taxon>Eumycetozoa</taxon>
        <taxon>Dictyostelia</taxon>
        <taxon>Acytosteliales</taxon>
        <taxon>Acytosteliaceae</taxon>
        <taxon>Heterostelium</taxon>
    </lineage>
</organism>
<accession>D3AYL5</accession>
<evidence type="ECO:0000256" key="3">
    <source>
        <dbReference type="ARBA" id="ARBA00022448"/>
    </source>
</evidence>
<keyword evidence="5 8" id="KW-1133">Transmembrane helix</keyword>
<keyword evidence="3" id="KW-0813">Transport</keyword>
<feature type="transmembrane region" description="Helical" evidence="8">
    <location>
        <begin position="536"/>
        <end position="560"/>
    </location>
</feature>
<dbReference type="STRING" id="670386.D3AYL5"/>
<dbReference type="Proteomes" id="UP000001396">
    <property type="component" value="Unassembled WGS sequence"/>
</dbReference>
<feature type="transmembrane region" description="Helical" evidence="8">
    <location>
        <begin position="737"/>
        <end position="758"/>
    </location>
</feature>
<evidence type="ECO:0000256" key="1">
    <source>
        <dbReference type="ARBA" id="ARBA00004141"/>
    </source>
</evidence>
<dbReference type="GO" id="GO:0016020">
    <property type="term" value="C:membrane"/>
    <property type="evidence" value="ECO:0007669"/>
    <property type="project" value="UniProtKB-SubCell"/>
</dbReference>
<feature type="transmembrane region" description="Helical" evidence="8">
    <location>
        <begin position="474"/>
        <end position="493"/>
    </location>
</feature>
<comment type="caution">
    <text evidence="9">The sequence shown here is derived from an EMBL/GenBank/DDBJ whole genome shotgun (WGS) entry which is preliminary data.</text>
</comment>
<feature type="transmembrane region" description="Helical" evidence="8">
    <location>
        <begin position="863"/>
        <end position="884"/>
    </location>
</feature>
<evidence type="ECO:0000256" key="7">
    <source>
        <dbReference type="SAM" id="MobiDB-lite"/>
    </source>
</evidence>
<gene>
    <name evidence="9" type="ORF">PPL_01275</name>
</gene>
<reference evidence="9 10" key="1">
    <citation type="journal article" date="2011" name="Genome Res.">
        <title>Phylogeny-wide analysis of social amoeba genomes highlights ancient origins for complex intercellular communication.</title>
        <authorList>
            <person name="Heidel A.J."/>
            <person name="Lawal H.M."/>
            <person name="Felder M."/>
            <person name="Schilde C."/>
            <person name="Helps N.R."/>
            <person name="Tunggal B."/>
            <person name="Rivero F."/>
            <person name="John U."/>
            <person name="Schleicher M."/>
            <person name="Eichinger L."/>
            <person name="Platzer M."/>
            <person name="Noegel A.A."/>
            <person name="Schaap P."/>
            <person name="Gloeckner G."/>
        </authorList>
    </citation>
    <scope>NUCLEOTIDE SEQUENCE [LARGE SCALE GENOMIC DNA]</scope>
    <source>
        <strain evidence="10">ATCC 26659 / Pp 5 / PN500</strain>
    </source>
</reference>
<evidence type="ECO:0000313" key="10">
    <source>
        <dbReference type="Proteomes" id="UP000001396"/>
    </source>
</evidence>
<feature type="transmembrane region" description="Helical" evidence="8">
    <location>
        <begin position="770"/>
        <end position="791"/>
    </location>
</feature>
<evidence type="ECO:0000313" key="9">
    <source>
        <dbReference type="EMBL" id="EFA86042.1"/>
    </source>
</evidence>
<dbReference type="GO" id="GO:0005381">
    <property type="term" value="F:iron ion transmembrane transporter activity"/>
    <property type="evidence" value="ECO:0007669"/>
    <property type="project" value="InterPro"/>
</dbReference>
<feature type="transmembrane region" description="Helical" evidence="8">
    <location>
        <begin position="6"/>
        <end position="29"/>
    </location>
</feature>
<dbReference type="InterPro" id="IPR036259">
    <property type="entry name" value="MFS_trans_sf"/>
</dbReference>
<feature type="transmembrane region" description="Helical" evidence="8">
    <location>
        <begin position="697"/>
        <end position="717"/>
    </location>
</feature>
<keyword evidence="10" id="KW-1185">Reference proteome</keyword>
<evidence type="ECO:0000256" key="6">
    <source>
        <dbReference type="ARBA" id="ARBA00023136"/>
    </source>
</evidence>